<organism evidence="3 4">
    <name type="scientific">Candidatus Caccoplasma merdipullorum</name>
    <dbReference type="NCBI Taxonomy" id="2840718"/>
    <lineage>
        <taxon>Bacteria</taxon>
        <taxon>Pseudomonadati</taxon>
        <taxon>Bacteroidota</taxon>
        <taxon>Bacteroidia</taxon>
        <taxon>Bacteroidales</taxon>
        <taxon>Bacteroidaceae</taxon>
        <taxon>Bacteroidaceae incertae sedis</taxon>
        <taxon>Candidatus Caccoplasma</taxon>
    </lineage>
</organism>
<dbReference type="Pfam" id="PF02824">
    <property type="entry name" value="TGS"/>
    <property type="match status" value="1"/>
</dbReference>
<comment type="similarity">
    <text evidence="1">Belongs to the RelA/SpoT family.</text>
</comment>
<dbReference type="Pfam" id="PF04607">
    <property type="entry name" value="RelA_SpoT"/>
    <property type="match status" value="1"/>
</dbReference>
<dbReference type="InterPro" id="IPR012675">
    <property type="entry name" value="Beta-grasp_dom_sf"/>
</dbReference>
<name>A0A9D9E3S7_9BACT</name>
<dbReference type="Pfam" id="PF13291">
    <property type="entry name" value="ACT_4"/>
    <property type="match status" value="1"/>
</dbReference>
<dbReference type="EMBL" id="JADIMW010000088">
    <property type="protein sequence ID" value="MBO8439014.1"/>
    <property type="molecule type" value="Genomic_DNA"/>
</dbReference>
<dbReference type="GO" id="GO:0015969">
    <property type="term" value="P:guanosine tetraphosphate metabolic process"/>
    <property type="evidence" value="ECO:0007669"/>
    <property type="project" value="InterPro"/>
</dbReference>
<dbReference type="SUPFAM" id="SSF81271">
    <property type="entry name" value="TGS-like"/>
    <property type="match status" value="1"/>
</dbReference>
<dbReference type="SMART" id="SM00954">
    <property type="entry name" value="RelA_SpoT"/>
    <property type="match status" value="1"/>
</dbReference>
<dbReference type="InterPro" id="IPR003607">
    <property type="entry name" value="HD/PDEase_dom"/>
</dbReference>
<dbReference type="FunFam" id="3.10.20.30:FF:000002">
    <property type="entry name" value="GTP pyrophosphokinase (RelA/SpoT)"/>
    <property type="match status" value="1"/>
</dbReference>
<comment type="caution">
    <text evidence="3">The sequence shown here is derived from an EMBL/GenBank/DDBJ whole genome shotgun (WGS) entry which is preliminary data.</text>
</comment>
<dbReference type="Gene3D" id="3.10.20.30">
    <property type="match status" value="1"/>
</dbReference>
<proteinExistence type="inferred from homology"/>
<dbReference type="FunFam" id="1.10.3210.10:FF:000001">
    <property type="entry name" value="GTP pyrophosphokinase RelA"/>
    <property type="match status" value="1"/>
</dbReference>
<sequence>MEGENKYAEQVNSERDLLFENAAERFTPEEMEMLQDAYYFAEEAHSKQWRKGGEPYITHPIAVARIVSEELLLGINPVVAALLHDVVEDTPHTIEEIRDRYGSDVAFLVDVLTKKKREKYETSKQVDNFQQMLNSIHYDIRALLIKLSDRLHNMRTLKSMAAEKQIKIAGETDYFYAPLANRLGLYKIKSELENLSLKYRSPHEYEDVERQLNEYAEKHAKAADEWMEPIKQKLEENHIKATVTCDKRSVYSIWSKMQEKNISFKEVEHIRIVHITFYNWQEIGITEKRQALRIYSILTDLYVEKPGSLTNYIDTPKENGYHSLHCKLMGNEGRWMEVHIQSSTMQMLSNYGCLIGHEGGVEGWIAKFREVLKDIAFHGKDSGFIENVKRTFYSDDIVVFAPDGKHITMPKGATALDFAYEIHSKIGNHAKYAIINDKLSSIFTELQHGDRVKIGTSDDTHPNPDWLNHAVSYKALQRVRQYLRKELKNVDPEKFKYHLCKVCEPLPGDEVVGFHTDNDQIMIHKCNCEIAISEAAQQGDIIESVELPVSPRCVYPVTIIIKAVNRDGFLLDLITEISKKYKLSIERIRSITTDEIIDCTIVIYVHSINELKQVEDGIRQMKNIYEISHVTHAMKV</sequence>
<evidence type="ECO:0000313" key="4">
    <source>
        <dbReference type="Proteomes" id="UP000823636"/>
    </source>
</evidence>
<evidence type="ECO:0000313" key="3">
    <source>
        <dbReference type="EMBL" id="MBO8439014.1"/>
    </source>
</evidence>
<dbReference type="PROSITE" id="PS51880">
    <property type="entry name" value="TGS"/>
    <property type="match status" value="1"/>
</dbReference>
<dbReference type="CDD" id="cd05399">
    <property type="entry name" value="NT_Rel-Spo_like"/>
    <property type="match status" value="1"/>
</dbReference>
<gene>
    <name evidence="3" type="ORF">IAC54_09010</name>
</gene>
<dbReference type="SUPFAM" id="SSF109604">
    <property type="entry name" value="HD-domain/PDEase-like"/>
    <property type="match status" value="1"/>
</dbReference>
<dbReference type="InterPro" id="IPR043519">
    <property type="entry name" value="NT_sf"/>
</dbReference>
<dbReference type="Proteomes" id="UP000823636">
    <property type="component" value="Unassembled WGS sequence"/>
</dbReference>
<dbReference type="InterPro" id="IPR012676">
    <property type="entry name" value="TGS-like"/>
</dbReference>
<dbReference type="GO" id="GO:0005886">
    <property type="term" value="C:plasma membrane"/>
    <property type="evidence" value="ECO:0007669"/>
    <property type="project" value="TreeGrafter"/>
</dbReference>
<reference evidence="3" key="2">
    <citation type="journal article" date="2021" name="PeerJ">
        <title>Extensive microbial diversity within the chicken gut microbiome revealed by metagenomics and culture.</title>
        <authorList>
            <person name="Gilroy R."/>
            <person name="Ravi A."/>
            <person name="Getino M."/>
            <person name="Pursley I."/>
            <person name="Horton D.L."/>
            <person name="Alikhan N.F."/>
            <person name="Baker D."/>
            <person name="Gharbi K."/>
            <person name="Hall N."/>
            <person name="Watson M."/>
            <person name="Adriaenssens E.M."/>
            <person name="Foster-Nyarko E."/>
            <person name="Jarju S."/>
            <person name="Secka A."/>
            <person name="Antonio M."/>
            <person name="Oren A."/>
            <person name="Chaudhuri R.R."/>
            <person name="La Ragione R."/>
            <person name="Hildebrand F."/>
            <person name="Pallen M.J."/>
        </authorList>
    </citation>
    <scope>NUCLEOTIDE SEQUENCE</scope>
    <source>
        <strain evidence="3">G3-4614</strain>
    </source>
</reference>
<dbReference type="InterPro" id="IPR004095">
    <property type="entry name" value="TGS"/>
</dbReference>
<evidence type="ECO:0000256" key="1">
    <source>
        <dbReference type="ARBA" id="ARBA00007476"/>
    </source>
</evidence>
<reference evidence="3" key="1">
    <citation type="submission" date="2020-10" db="EMBL/GenBank/DDBJ databases">
        <authorList>
            <person name="Gilroy R."/>
        </authorList>
    </citation>
    <scope>NUCLEOTIDE SEQUENCE</scope>
    <source>
        <strain evidence="3">G3-4614</strain>
    </source>
</reference>
<dbReference type="InterPro" id="IPR002912">
    <property type="entry name" value="ACT_dom"/>
</dbReference>
<dbReference type="PANTHER" id="PTHR21262">
    <property type="entry name" value="GUANOSINE-3',5'-BIS DIPHOSPHATE 3'-PYROPHOSPHOHYDROLASE"/>
    <property type="match status" value="1"/>
</dbReference>
<protein>
    <submittedName>
        <fullName evidence="3">Bifunctional (P)ppGpp synthetase/guanosine-3',5'-bis(Diphosphate) 3'-pyrophosphohydrolase</fullName>
    </submittedName>
</protein>
<dbReference type="Gene3D" id="1.10.3210.10">
    <property type="entry name" value="Hypothetical protein af1432"/>
    <property type="match status" value="1"/>
</dbReference>
<dbReference type="InterPro" id="IPR007685">
    <property type="entry name" value="RelA_SpoT"/>
</dbReference>
<dbReference type="PANTHER" id="PTHR21262:SF31">
    <property type="entry name" value="GTP PYROPHOSPHOKINASE"/>
    <property type="match status" value="1"/>
</dbReference>
<accession>A0A9D9E3S7</accession>
<dbReference type="CDD" id="cd00077">
    <property type="entry name" value="HDc"/>
    <property type="match status" value="1"/>
</dbReference>
<feature type="domain" description="TGS" evidence="2">
    <location>
        <begin position="395"/>
        <end position="456"/>
    </location>
</feature>
<dbReference type="SMART" id="SM00471">
    <property type="entry name" value="HDc"/>
    <property type="match status" value="1"/>
</dbReference>
<dbReference type="AlphaFoldDB" id="A0A9D9E3S7"/>
<dbReference type="Gene3D" id="3.30.460.10">
    <property type="entry name" value="Beta Polymerase, domain 2"/>
    <property type="match status" value="1"/>
</dbReference>
<evidence type="ECO:0000259" key="2">
    <source>
        <dbReference type="PROSITE" id="PS51880"/>
    </source>
</evidence>
<dbReference type="Gene3D" id="3.30.70.260">
    <property type="match status" value="1"/>
</dbReference>
<dbReference type="SUPFAM" id="SSF81301">
    <property type="entry name" value="Nucleotidyltransferase"/>
    <property type="match status" value="1"/>
</dbReference>
<dbReference type="Pfam" id="PF13328">
    <property type="entry name" value="HD_4"/>
    <property type="match status" value="1"/>
</dbReference>